<evidence type="ECO:0000313" key="2">
    <source>
        <dbReference type="EMBL" id="KAJ7677495.1"/>
    </source>
</evidence>
<dbReference type="AlphaFoldDB" id="A0AAD7D7I5"/>
<name>A0AAD7D7I5_MYCRO</name>
<feature type="compositionally biased region" description="Low complexity" evidence="1">
    <location>
        <begin position="63"/>
        <end position="81"/>
    </location>
</feature>
<feature type="compositionally biased region" description="Basic and acidic residues" evidence="1">
    <location>
        <begin position="23"/>
        <end position="32"/>
    </location>
</feature>
<evidence type="ECO:0000256" key="1">
    <source>
        <dbReference type="SAM" id="MobiDB-lite"/>
    </source>
</evidence>
<feature type="compositionally biased region" description="Low complexity" evidence="1">
    <location>
        <begin position="263"/>
        <end position="281"/>
    </location>
</feature>
<feature type="compositionally biased region" description="Low complexity" evidence="1">
    <location>
        <begin position="106"/>
        <end position="121"/>
    </location>
</feature>
<organism evidence="2 3">
    <name type="scientific">Mycena rosella</name>
    <name type="common">Pink bonnet</name>
    <name type="synonym">Agaricus rosellus</name>
    <dbReference type="NCBI Taxonomy" id="1033263"/>
    <lineage>
        <taxon>Eukaryota</taxon>
        <taxon>Fungi</taxon>
        <taxon>Dikarya</taxon>
        <taxon>Basidiomycota</taxon>
        <taxon>Agaricomycotina</taxon>
        <taxon>Agaricomycetes</taxon>
        <taxon>Agaricomycetidae</taxon>
        <taxon>Agaricales</taxon>
        <taxon>Marasmiineae</taxon>
        <taxon>Mycenaceae</taxon>
        <taxon>Mycena</taxon>
    </lineage>
</organism>
<proteinExistence type="predicted"/>
<feature type="region of interest" description="Disordered" evidence="1">
    <location>
        <begin position="1"/>
        <end position="348"/>
    </location>
</feature>
<keyword evidence="3" id="KW-1185">Reference proteome</keyword>
<evidence type="ECO:0000313" key="3">
    <source>
        <dbReference type="Proteomes" id="UP001221757"/>
    </source>
</evidence>
<feature type="compositionally biased region" description="Basic and acidic residues" evidence="1">
    <location>
        <begin position="206"/>
        <end position="220"/>
    </location>
</feature>
<dbReference type="EMBL" id="JARKIE010000138">
    <property type="protein sequence ID" value="KAJ7677495.1"/>
    <property type="molecule type" value="Genomic_DNA"/>
</dbReference>
<accession>A0AAD7D7I5</accession>
<reference evidence="2" key="1">
    <citation type="submission" date="2023-03" db="EMBL/GenBank/DDBJ databases">
        <title>Massive genome expansion in bonnet fungi (Mycena s.s.) driven by repeated elements and novel gene families across ecological guilds.</title>
        <authorList>
            <consortium name="Lawrence Berkeley National Laboratory"/>
            <person name="Harder C.B."/>
            <person name="Miyauchi S."/>
            <person name="Viragh M."/>
            <person name="Kuo A."/>
            <person name="Thoen E."/>
            <person name="Andreopoulos B."/>
            <person name="Lu D."/>
            <person name="Skrede I."/>
            <person name="Drula E."/>
            <person name="Henrissat B."/>
            <person name="Morin E."/>
            <person name="Kohler A."/>
            <person name="Barry K."/>
            <person name="LaButti K."/>
            <person name="Morin E."/>
            <person name="Salamov A."/>
            <person name="Lipzen A."/>
            <person name="Mereny Z."/>
            <person name="Hegedus B."/>
            <person name="Baldrian P."/>
            <person name="Stursova M."/>
            <person name="Weitz H."/>
            <person name="Taylor A."/>
            <person name="Grigoriev I.V."/>
            <person name="Nagy L.G."/>
            <person name="Martin F."/>
            <person name="Kauserud H."/>
        </authorList>
    </citation>
    <scope>NUCLEOTIDE SEQUENCE</scope>
    <source>
        <strain evidence="2">CBHHK067</strain>
    </source>
</reference>
<feature type="compositionally biased region" description="Low complexity" evidence="1">
    <location>
        <begin position="1"/>
        <end position="22"/>
    </location>
</feature>
<sequence>MTPASPASPVSPAPSSRMSARTSDQRMSDQRMSEQMFMDELYESLLHTTGYETSDTDEAYHPSSSQASAYESESESDALSAPTSPGGFVPYHLPRRLPARIDTRRSTPSLVSSSSRSSQSSSRHEYASPVTPLPLSPEGSQALLPSIEERYPDDDDEFEPRGERGMRMHGGGGASTTLDGMPWPMHKSRVEWAAPKVQEEMQITTELRKPEARTRTEAGAETRAWAAPGPRVSSPTPSDVETVAPRASGAFSRLLSKKPLPDALQSPKSPKAPKSPLSSAQESGFFLDPKAQKAEEKRRKKERMEELARTLKERAQKARDDADKASSKSKEKRTEPVAMYNAQFGLTM</sequence>
<gene>
    <name evidence="2" type="ORF">B0H17DRAFT_1079324</name>
</gene>
<protein>
    <submittedName>
        <fullName evidence="2">Uncharacterized protein</fullName>
    </submittedName>
</protein>
<feature type="compositionally biased region" description="Basic and acidic residues" evidence="1">
    <location>
        <begin position="290"/>
        <end position="335"/>
    </location>
</feature>
<dbReference type="Proteomes" id="UP001221757">
    <property type="component" value="Unassembled WGS sequence"/>
</dbReference>
<comment type="caution">
    <text evidence="2">The sequence shown here is derived from an EMBL/GenBank/DDBJ whole genome shotgun (WGS) entry which is preliminary data.</text>
</comment>